<dbReference type="InterPro" id="IPR051454">
    <property type="entry name" value="RNA/ubiquinone_mod_enzymes"/>
</dbReference>
<comment type="caution">
    <text evidence="2">The sequence shown here is derived from an EMBL/GenBank/DDBJ whole genome shotgun (WGS) entry which is preliminary data.</text>
</comment>
<dbReference type="Pfam" id="PF01136">
    <property type="entry name" value="Peptidase_U32"/>
    <property type="match status" value="2"/>
</dbReference>
<name>A0A4E0PYS0_9EURY</name>
<reference evidence="2 3" key="1">
    <citation type="submission" date="2017-11" db="EMBL/GenBank/DDBJ databases">
        <title>Isolation and Characterization of Methanogenic Archaea from Saline Meromictic Lake at Siberia.</title>
        <authorList>
            <person name="Shen Y."/>
            <person name="Huang H.-H."/>
            <person name="Lai M.-C."/>
            <person name="Chen S.-C."/>
        </authorList>
    </citation>
    <scope>NUCLEOTIDE SEQUENCE [LARGE SCALE GENOMIC DNA]</scope>
    <source>
        <strain evidence="2 3">SY-01</strain>
    </source>
</reference>
<dbReference type="Proteomes" id="UP000297295">
    <property type="component" value="Unassembled WGS sequence"/>
</dbReference>
<keyword evidence="3" id="KW-1185">Reference proteome</keyword>
<dbReference type="PROSITE" id="PS01276">
    <property type="entry name" value="PEPTIDASE_U32"/>
    <property type="match status" value="1"/>
</dbReference>
<dbReference type="EMBL" id="PGGK01000007">
    <property type="protein sequence ID" value="TGC08940.1"/>
    <property type="molecule type" value="Genomic_DNA"/>
</dbReference>
<sequence>MMISKPELLAPAGNMESLIAAVENGADAVYLGIEDFSARAYAGNFTVDEFKEALDYAHLRGVKIYVTMNTLIKDTEIEKALVLMRTLEELGTDAIIVQDMGLLSIATKFVPGLPVHASTQMTIHNTEGVRFLQHIGVKRVVLAREMILEEIKDIRQSTGMEIETFVHGALCICYSGQCLMSSMIGERSGNRGYCAQPCRKKYKLNSKGKRVNTTGEFLLSPRDLNTSPILPELLEAGIASLKIEGRMKRPEYVAGVVRIYRRLIDRYMENPAEYFVSEEEKLQLEQLFNRDFTSGYFKGNPGSTLMSRERPYNRGVRIGKVIGYDKRRRSLTLELSGKLKAGDGIGFEGEQESGTIVQQMYVKEKFTKEAGRGNVISIPSDIPHTKGTEVYRTLESSLMKELKESFESPGKLRKVSVLLKVRIFPGEKIELMVRDEDNNEVRASSDYVIEPAIKKATTEDDIKKQFGKLGNTVFEAKDIDISMGKDIFVPIKEMNDTRNRAVEELKKIRVRSRRRTEHFPYTVTEELISSEITRKPSLYVSVSNMASIDSAISGGADIIYYDGEHCMQDDADLDRAASLAGKAKVPIYLHTPSIVKDSEMPVVEKRMNAAKGSGFEGILAANTGILRKALQHEIPVIADSHLNIFNRDSAALLIQKGARSVVLSPEMNLEQIRRVSQGMNTEFIVHGWLQVMVSEHCIHSNLTGSFKGTSPSFRTEAFELTDEKGFVFPAVTDCSGRTHIFNSKKLCLLEDIPQLIESSVSGFRVDARMTDSVIIEKITTSYREAIDSYFSGEGLRTGAGKCKNISKEYTRGHLHRGVL</sequence>
<organism evidence="2 3">
    <name type="scientific">Methanolobus halotolerans</name>
    <dbReference type="NCBI Taxonomy" id="2052935"/>
    <lineage>
        <taxon>Archaea</taxon>
        <taxon>Methanobacteriati</taxon>
        <taxon>Methanobacteriota</taxon>
        <taxon>Stenosarchaea group</taxon>
        <taxon>Methanomicrobia</taxon>
        <taxon>Methanosarcinales</taxon>
        <taxon>Methanosarcinaceae</taxon>
        <taxon>Methanolobus</taxon>
    </lineage>
</organism>
<dbReference type="RefSeq" id="WP_135389767.1">
    <property type="nucleotide sequence ID" value="NZ_PGGK01000007.1"/>
</dbReference>
<evidence type="ECO:0000259" key="1">
    <source>
        <dbReference type="Pfam" id="PF12392"/>
    </source>
</evidence>
<dbReference type="OrthoDB" id="51464at2157"/>
<dbReference type="Pfam" id="PF12392">
    <property type="entry name" value="DUF3656"/>
    <property type="match status" value="1"/>
</dbReference>
<dbReference type="InterPro" id="IPR020988">
    <property type="entry name" value="Pept_U32_collagenase"/>
</dbReference>
<dbReference type="InterPro" id="IPR001539">
    <property type="entry name" value="Peptidase_U32"/>
</dbReference>
<dbReference type="PANTHER" id="PTHR30217">
    <property type="entry name" value="PEPTIDASE U32 FAMILY"/>
    <property type="match status" value="1"/>
</dbReference>
<dbReference type="AlphaFoldDB" id="A0A4E0PYS0"/>
<evidence type="ECO:0000313" key="2">
    <source>
        <dbReference type="EMBL" id="TGC08940.1"/>
    </source>
</evidence>
<evidence type="ECO:0000313" key="3">
    <source>
        <dbReference type="Proteomes" id="UP000297295"/>
    </source>
</evidence>
<feature type="domain" description="Peptidase U32 collagenase" evidence="1">
    <location>
        <begin position="390"/>
        <end position="509"/>
    </location>
</feature>
<dbReference type="PANTHER" id="PTHR30217:SF10">
    <property type="entry name" value="23S RRNA 5-HYDROXYCYTIDINE C2501 SYNTHASE"/>
    <property type="match status" value="1"/>
</dbReference>
<accession>A0A4E0PYS0</accession>
<gene>
    <name evidence="2" type="ORF">CUN85_07860</name>
</gene>
<proteinExistence type="predicted"/>
<protein>
    <submittedName>
        <fullName evidence="2">Peptidase U32</fullName>
    </submittedName>
</protein>